<sequence>MSSPPDSPRDACPSIFDDLPPNPRILPLPPGTYTLLPVVEKCDNFELPRGPWKASDCRRRREAHSQAFAPKSVTKRAESHNEVDSSALDDDDEDDDEFDYDQVNEGTDSSTAEFDQEFLCPFFVELPRTSGTPTPVVASAPASRRGSASTTSSNHGRPSFTRLTPMPTLRSSSPTSSPAPMRSPSFSDSGKVKKTPEQPIGFLRPSIVQAMIEDNRKLVSINIRPVWSFLPPVRFPRPIQSRRRSSTAGTPRSGGNSRRNSHLVLSMGPNAGGSTAGSGTNTPGGVGGSLPSDATSPTSNGGVGALKDVIEGLRNIAATGHDGSNGNGFGNYLDPDEAADKVYAVGFEDWVNDGGPQLRGEHIDRLVRNWKGAGKFEECLGGWRNELYTVYGPKSHGADENPLPGSNVAFTMERAACALFGLTTFGVHCTAYVEEEGEPVKLWVPRRAATKQTWPGFLDNTVAGGITAGDSPRESVIRECAEEASLPPAYVARHLRSTGCVVYTYRTDHGWIQPEVQYVYDLRLESPRKLGQEGVEVVIPTCNPDDGEVESFELMDLEEVLRRLIVEDEFKPNCGLVVVDWLLRHGWFPFEADTRYLDVVTRLRRSLVLPAPA</sequence>
<keyword evidence="4" id="KW-1185">Reference proteome</keyword>
<dbReference type="Proteomes" id="UP000249723">
    <property type="component" value="Unassembled WGS sequence"/>
</dbReference>
<feature type="region of interest" description="Disordered" evidence="1">
    <location>
        <begin position="130"/>
        <end position="198"/>
    </location>
</feature>
<dbReference type="Gene3D" id="3.90.79.10">
    <property type="entry name" value="Nucleoside Triphosphate Pyrophosphohydrolase"/>
    <property type="match status" value="1"/>
</dbReference>
<feature type="compositionally biased region" description="Polar residues" evidence="1">
    <location>
        <begin position="246"/>
        <end position="258"/>
    </location>
</feature>
<dbReference type="EMBL" id="FMWP01000127">
    <property type="protein sequence ID" value="SDA02725.1"/>
    <property type="molecule type" value="Genomic_DNA"/>
</dbReference>
<protein>
    <submittedName>
        <fullName evidence="3">BZ3500_MvSof-1268-A1-R1_Chr7-1g09067 protein</fullName>
    </submittedName>
</protein>
<gene>
    <name evidence="3" type="ORF">BZ3500_MVSOF-1268-A1-R1_CHR7-1G09067</name>
</gene>
<reference evidence="4" key="1">
    <citation type="submission" date="2016-10" db="EMBL/GenBank/DDBJ databases">
        <authorList>
            <person name="Jeantristanb JTB J.-T."/>
            <person name="Ricardo R."/>
        </authorList>
    </citation>
    <scope>NUCLEOTIDE SEQUENCE [LARGE SCALE GENOMIC DNA]</scope>
</reference>
<dbReference type="AlphaFoldDB" id="A0A2X0M181"/>
<dbReference type="SUPFAM" id="SSF55811">
    <property type="entry name" value="Nudix"/>
    <property type="match status" value="1"/>
</dbReference>
<evidence type="ECO:0000313" key="3">
    <source>
        <dbReference type="EMBL" id="SDA02725.1"/>
    </source>
</evidence>
<evidence type="ECO:0000256" key="1">
    <source>
        <dbReference type="SAM" id="MobiDB-lite"/>
    </source>
</evidence>
<feature type="compositionally biased region" description="Acidic residues" evidence="1">
    <location>
        <begin position="87"/>
        <end position="102"/>
    </location>
</feature>
<dbReference type="CDD" id="cd03676">
    <property type="entry name" value="NUDIX_Tnr3_like"/>
    <property type="match status" value="1"/>
</dbReference>
<dbReference type="InterPro" id="IPR015797">
    <property type="entry name" value="NUDIX_hydrolase-like_dom_sf"/>
</dbReference>
<feature type="region of interest" description="Disordered" evidence="1">
    <location>
        <begin position="47"/>
        <end position="111"/>
    </location>
</feature>
<proteinExistence type="predicted"/>
<organism evidence="3 4">
    <name type="scientific">Microbotryum saponariae</name>
    <dbReference type="NCBI Taxonomy" id="289078"/>
    <lineage>
        <taxon>Eukaryota</taxon>
        <taxon>Fungi</taxon>
        <taxon>Dikarya</taxon>
        <taxon>Basidiomycota</taxon>
        <taxon>Pucciniomycotina</taxon>
        <taxon>Microbotryomycetes</taxon>
        <taxon>Microbotryales</taxon>
        <taxon>Microbotryaceae</taxon>
        <taxon>Microbotryum</taxon>
    </lineage>
</organism>
<dbReference type="GO" id="GO:0044715">
    <property type="term" value="F:8-oxo-dGDP phosphatase activity"/>
    <property type="evidence" value="ECO:0007669"/>
    <property type="project" value="TreeGrafter"/>
</dbReference>
<evidence type="ECO:0000313" key="4">
    <source>
        <dbReference type="Proteomes" id="UP000249723"/>
    </source>
</evidence>
<feature type="compositionally biased region" description="Gly residues" evidence="1">
    <location>
        <begin position="270"/>
        <end position="288"/>
    </location>
</feature>
<feature type="region of interest" description="Disordered" evidence="1">
    <location>
        <begin position="232"/>
        <end position="303"/>
    </location>
</feature>
<name>A0A2X0M181_9BASI</name>
<dbReference type="PROSITE" id="PS51462">
    <property type="entry name" value="NUDIX"/>
    <property type="match status" value="1"/>
</dbReference>
<dbReference type="OrthoDB" id="10261522at2759"/>
<dbReference type="PANTHER" id="PTHR13622:SF8">
    <property type="entry name" value="THIAMIN PYROPHOSPHOKINASE 1"/>
    <property type="match status" value="1"/>
</dbReference>
<accession>A0A2X0M181</accession>
<dbReference type="Pfam" id="PF00293">
    <property type="entry name" value="NUDIX"/>
    <property type="match status" value="1"/>
</dbReference>
<feature type="domain" description="Nudix hydrolase" evidence="2">
    <location>
        <begin position="422"/>
        <end position="578"/>
    </location>
</feature>
<dbReference type="PANTHER" id="PTHR13622">
    <property type="entry name" value="THIAMIN PYROPHOSPHOKINASE"/>
    <property type="match status" value="1"/>
</dbReference>
<dbReference type="InterPro" id="IPR000086">
    <property type="entry name" value="NUDIX_hydrolase_dom"/>
</dbReference>
<dbReference type="STRING" id="289078.A0A2X0M181"/>
<evidence type="ECO:0000259" key="2">
    <source>
        <dbReference type="PROSITE" id="PS51462"/>
    </source>
</evidence>
<dbReference type="FunFam" id="3.90.79.10:FF:000019">
    <property type="entry name" value="Thiamin pyrophosphokinase, putative"/>
    <property type="match status" value="1"/>
</dbReference>
<feature type="compositionally biased region" description="Low complexity" evidence="1">
    <location>
        <begin position="163"/>
        <end position="185"/>
    </location>
</feature>
<feature type="compositionally biased region" description="Low complexity" evidence="1">
    <location>
        <begin position="138"/>
        <end position="153"/>
    </location>
</feature>
<feature type="region of interest" description="Disordered" evidence="1">
    <location>
        <begin position="1"/>
        <end position="24"/>
    </location>
</feature>